<evidence type="ECO:0000313" key="4">
    <source>
        <dbReference type="Proteomes" id="UP000036932"/>
    </source>
</evidence>
<name>A0A0M1N1D9_9BACL</name>
<evidence type="ECO:0008006" key="5">
    <source>
        <dbReference type="Google" id="ProtNLM"/>
    </source>
</evidence>
<gene>
    <name evidence="3" type="ORF">AM231_25240</name>
</gene>
<dbReference type="InterPro" id="IPR042099">
    <property type="entry name" value="ANL_N_sf"/>
</dbReference>
<protein>
    <recommendedName>
        <fullName evidence="5">AMP-dependent synthetase</fullName>
    </recommendedName>
</protein>
<dbReference type="InterPro" id="IPR020845">
    <property type="entry name" value="AMP-binding_CS"/>
</dbReference>
<dbReference type="PROSITE" id="PS00455">
    <property type="entry name" value="AMP_BINDING"/>
    <property type="match status" value="1"/>
</dbReference>
<feature type="domain" description="AMP-dependent synthetase/ligase" evidence="1">
    <location>
        <begin position="10"/>
        <end position="381"/>
    </location>
</feature>
<dbReference type="GO" id="GO:0016878">
    <property type="term" value="F:acid-thiol ligase activity"/>
    <property type="evidence" value="ECO:0007669"/>
    <property type="project" value="UniProtKB-ARBA"/>
</dbReference>
<dbReference type="SUPFAM" id="SSF56801">
    <property type="entry name" value="Acetyl-CoA synthetase-like"/>
    <property type="match status" value="1"/>
</dbReference>
<evidence type="ECO:0000313" key="3">
    <source>
        <dbReference type="EMBL" id="KOR75968.1"/>
    </source>
</evidence>
<dbReference type="AlphaFoldDB" id="A0A0M1N1D9"/>
<dbReference type="InterPro" id="IPR000873">
    <property type="entry name" value="AMP-dep_synth/lig_dom"/>
</dbReference>
<organism evidence="3 4">
    <name type="scientific">Paenibacillus solani</name>
    <dbReference type="NCBI Taxonomy" id="1705565"/>
    <lineage>
        <taxon>Bacteria</taxon>
        <taxon>Bacillati</taxon>
        <taxon>Bacillota</taxon>
        <taxon>Bacilli</taxon>
        <taxon>Bacillales</taxon>
        <taxon>Paenibacillaceae</taxon>
        <taxon>Paenibacillus</taxon>
    </lineage>
</organism>
<dbReference type="InterPro" id="IPR045851">
    <property type="entry name" value="AMP-bd_C_sf"/>
</dbReference>
<evidence type="ECO:0000259" key="2">
    <source>
        <dbReference type="Pfam" id="PF13193"/>
    </source>
</evidence>
<dbReference type="PANTHER" id="PTHR43767:SF1">
    <property type="entry name" value="NONRIBOSOMAL PEPTIDE SYNTHASE PES1 (EUROFUNG)-RELATED"/>
    <property type="match status" value="1"/>
</dbReference>
<keyword evidence="4" id="KW-1185">Reference proteome</keyword>
<dbReference type="InterPro" id="IPR025110">
    <property type="entry name" value="AMP-bd_C"/>
</dbReference>
<dbReference type="Gene3D" id="3.30.300.30">
    <property type="match status" value="1"/>
</dbReference>
<evidence type="ECO:0000259" key="1">
    <source>
        <dbReference type="Pfam" id="PF00501"/>
    </source>
</evidence>
<sequence length="523" mass="57281">MLLSERLPLAARLYPEAPALMRHGQILTYGELYRLAKQLSYALYSEGLRPGDRLALLGDPDPQLVVVLYAAVEIGVIPLVPSPLLTAIEIAAILEDAEPKFLIHDNRYADTANSTVQILSNPPKLYTTEENCAISISLSFILRKDLTSPPVGAYKRSADDTAVLIYTGGTTGRPKGVMHSHRGMTAWNQLTPSVGFGYDMGRRVLLLNISHLVGQFQLWATMASGGCLVFLDEYPANVHRILAAVERDRITHLSTVGKLLRDLTQQASATGLDMTSLKVIGCGGSIIAEEILRESIVQFPGASIVNNYSQAECGMSISRLFPIHHLNDPMRLRSVGRPADLAAQGEQAFQVRIINEEGRDAEINEPGEIVVRGAQMMTGYWRQPVASSEAMQGSWLRTGDVGCFDGDGYLYVLDRLKDMVIVGGSNVYCAEVEQAISTHETVSDCAVIGLPLPCEGEELVACVVLRNGGSLNLEQLQVYCEPILAKHKWPTQLFILNSLPRTVVDKVDKKQLRKQVSNLIFKG</sequence>
<proteinExistence type="predicted"/>
<accession>A0A0M1N1D9</accession>
<dbReference type="InterPro" id="IPR050237">
    <property type="entry name" value="ATP-dep_AMP-bd_enzyme"/>
</dbReference>
<reference evidence="4" key="1">
    <citation type="submission" date="2015-08" db="EMBL/GenBank/DDBJ databases">
        <title>Genome sequencing project for genomic taxonomy and phylogenomics of Bacillus-like bacteria.</title>
        <authorList>
            <person name="Liu B."/>
            <person name="Wang J."/>
            <person name="Zhu Y."/>
            <person name="Liu G."/>
            <person name="Chen Q."/>
            <person name="Chen Z."/>
            <person name="Lan J."/>
            <person name="Che J."/>
            <person name="Ge C."/>
            <person name="Shi H."/>
            <person name="Pan Z."/>
            <person name="Liu X."/>
        </authorList>
    </citation>
    <scope>NUCLEOTIDE SEQUENCE [LARGE SCALE GENOMIC DNA]</scope>
    <source>
        <strain evidence="4">FJAT-22460</strain>
    </source>
</reference>
<dbReference type="Pfam" id="PF00501">
    <property type="entry name" value="AMP-binding"/>
    <property type="match status" value="1"/>
</dbReference>
<comment type="caution">
    <text evidence="3">The sequence shown here is derived from an EMBL/GenBank/DDBJ whole genome shotgun (WGS) entry which is preliminary data.</text>
</comment>
<dbReference type="PANTHER" id="PTHR43767">
    <property type="entry name" value="LONG-CHAIN-FATTY-ACID--COA LIGASE"/>
    <property type="match status" value="1"/>
</dbReference>
<dbReference type="Pfam" id="PF13193">
    <property type="entry name" value="AMP-binding_C"/>
    <property type="match status" value="1"/>
</dbReference>
<dbReference type="Gene3D" id="3.40.50.12780">
    <property type="entry name" value="N-terminal domain of ligase-like"/>
    <property type="match status" value="1"/>
</dbReference>
<dbReference type="EMBL" id="LIUT01000008">
    <property type="protein sequence ID" value="KOR75968.1"/>
    <property type="molecule type" value="Genomic_DNA"/>
</dbReference>
<feature type="domain" description="AMP-binding enzyme C-terminal" evidence="2">
    <location>
        <begin position="431"/>
        <end position="504"/>
    </location>
</feature>
<dbReference type="PATRIC" id="fig|1705565.3.peg.1233"/>
<dbReference type="Proteomes" id="UP000036932">
    <property type="component" value="Unassembled WGS sequence"/>
</dbReference>
<dbReference type="OrthoDB" id="9757771at2"/>